<dbReference type="Gene3D" id="3.30.460.10">
    <property type="entry name" value="Beta Polymerase, domain 2"/>
    <property type="match status" value="1"/>
</dbReference>
<dbReference type="InterPro" id="IPR036388">
    <property type="entry name" value="WH-like_DNA-bd_sf"/>
</dbReference>
<evidence type="ECO:0000259" key="1">
    <source>
        <dbReference type="PROSITE" id="PS50987"/>
    </source>
</evidence>
<dbReference type="SMART" id="SM00418">
    <property type="entry name" value="HTH_ARSR"/>
    <property type="match status" value="1"/>
</dbReference>
<gene>
    <name evidence="2" type="ORF">COX41_04340</name>
</gene>
<dbReference type="SUPFAM" id="SSF46785">
    <property type="entry name" value="Winged helix' DNA-binding domain"/>
    <property type="match status" value="1"/>
</dbReference>
<dbReference type="CDD" id="cd00090">
    <property type="entry name" value="HTH_ARSR"/>
    <property type="match status" value="1"/>
</dbReference>
<sequence length="196" mass="22859">MLKKLFGSRIRINILKLFIFNPKKEYYVREIERLIDEAFDPVRRELIRLESTGLLKSRISGRQKYYSIDSTHTLFPEVKSMILKTVGIGDTLKSAMEHRNDIQAAFIYGSYAKNTEDLESDIDLFVIGNILSRDLQEIVSGIESQTKREINPTVYSSQEFQEKHKSKNHFISNVLKEQKIFLKGDEDGLRKLVRTR</sequence>
<dbReference type="Proteomes" id="UP000231292">
    <property type="component" value="Unassembled WGS sequence"/>
</dbReference>
<dbReference type="InterPro" id="IPR052548">
    <property type="entry name" value="Type_VII_TA_antitoxin"/>
</dbReference>
<dbReference type="InterPro" id="IPR043519">
    <property type="entry name" value="NT_sf"/>
</dbReference>
<reference evidence="2 3" key="1">
    <citation type="submission" date="2017-09" db="EMBL/GenBank/DDBJ databases">
        <title>Depth-based differentiation of microbial function through sediment-hosted aquifers and enrichment of novel symbionts in the deep terrestrial subsurface.</title>
        <authorList>
            <person name="Probst A.J."/>
            <person name="Ladd B."/>
            <person name="Jarett J.K."/>
            <person name="Geller-Mcgrath D.E."/>
            <person name="Sieber C.M."/>
            <person name="Emerson J.B."/>
            <person name="Anantharaman K."/>
            <person name="Thomas B.C."/>
            <person name="Malmstrom R."/>
            <person name="Stieglmeier M."/>
            <person name="Klingl A."/>
            <person name="Woyke T."/>
            <person name="Ryan C.M."/>
            <person name="Banfield J.F."/>
        </authorList>
    </citation>
    <scope>NUCLEOTIDE SEQUENCE [LARGE SCALE GENOMIC DNA]</scope>
    <source>
        <strain evidence="2">CG23_combo_of_CG06-09_8_20_14_all_41_10</strain>
    </source>
</reference>
<dbReference type="Pfam" id="PF18765">
    <property type="entry name" value="Polbeta"/>
    <property type="match status" value="1"/>
</dbReference>
<comment type="caution">
    <text evidence="2">The sequence shown here is derived from an EMBL/GenBank/DDBJ whole genome shotgun (WGS) entry which is preliminary data.</text>
</comment>
<dbReference type="EMBL" id="PCRK01000106">
    <property type="protein sequence ID" value="PIP19167.1"/>
    <property type="molecule type" value="Genomic_DNA"/>
</dbReference>
<dbReference type="PANTHER" id="PTHR33933">
    <property type="entry name" value="NUCLEOTIDYLTRANSFERASE"/>
    <property type="match status" value="1"/>
</dbReference>
<feature type="domain" description="HTH arsR-type" evidence="1">
    <location>
        <begin position="1"/>
        <end position="103"/>
    </location>
</feature>
<dbReference type="InterPro" id="IPR011991">
    <property type="entry name" value="ArsR-like_HTH"/>
</dbReference>
<dbReference type="GO" id="GO:0003700">
    <property type="term" value="F:DNA-binding transcription factor activity"/>
    <property type="evidence" value="ECO:0007669"/>
    <property type="project" value="InterPro"/>
</dbReference>
<name>A0A2G9YIV3_9BACT</name>
<dbReference type="PROSITE" id="PS50987">
    <property type="entry name" value="HTH_ARSR_2"/>
    <property type="match status" value="1"/>
</dbReference>
<evidence type="ECO:0000313" key="3">
    <source>
        <dbReference type="Proteomes" id="UP000231292"/>
    </source>
</evidence>
<dbReference type="InterPro" id="IPR036390">
    <property type="entry name" value="WH_DNA-bd_sf"/>
</dbReference>
<evidence type="ECO:0000313" key="2">
    <source>
        <dbReference type="EMBL" id="PIP19167.1"/>
    </source>
</evidence>
<organism evidence="2 3">
    <name type="scientific">Candidatus Sherwoodlollariibacterium unditelluris</name>
    <dbReference type="NCBI Taxonomy" id="1974757"/>
    <lineage>
        <taxon>Bacteria</taxon>
        <taxon>Pseudomonadati</taxon>
        <taxon>Candidatus Omnitrophota</taxon>
        <taxon>Candidatus Sherwoodlollariibacterium</taxon>
    </lineage>
</organism>
<dbReference type="SUPFAM" id="SSF81301">
    <property type="entry name" value="Nucleotidyltransferase"/>
    <property type="match status" value="1"/>
</dbReference>
<dbReference type="CDD" id="cd05403">
    <property type="entry name" value="NT_KNTase_like"/>
    <property type="match status" value="1"/>
</dbReference>
<dbReference type="AlphaFoldDB" id="A0A2G9YIV3"/>
<dbReference type="InterPro" id="IPR001845">
    <property type="entry name" value="HTH_ArsR_DNA-bd_dom"/>
</dbReference>
<dbReference type="InterPro" id="IPR041633">
    <property type="entry name" value="Polbeta"/>
</dbReference>
<proteinExistence type="predicted"/>
<dbReference type="Gene3D" id="1.10.10.10">
    <property type="entry name" value="Winged helix-like DNA-binding domain superfamily/Winged helix DNA-binding domain"/>
    <property type="match status" value="1"/>
</dbReference>
<accession>A0A2G9YIV3</accession>
<protein>
    <submittedName>
        <fullName evidence="2">ArsR family transcriptional regulator</fullName>
    </submittedName>
</protein>
<dbReference type="PANTHER" id="PTHR33933:SF1">
    <property type="entry name" value="PROTEIN ADENYLYLTRANSFERASE MNTA-RELATED"/>
    <property type="match status" value="1"/>
</dbReference>